<evidence type="ECO:0000313" key="2">
    <source>
        <dbReference type="Proteomes" id="UP001153331"/>
    </source>
</evidence>
<dbReference type="Proteomes" id="UP001153331">
    <property type="component" value="Unassembled WGS sequence"/>
</dbReference>
<name>A0ACC2IRF6_9PLEO</name>
<accession>A0ACC2IRF6</accession>
<proteinExistence type="predicted"/>
<comment type="caution">
    <text evidence="1">The sequence shown here is derived from an EMBL/GenBank/DDBJ whole genome shotgun (WGS) entry which is preliminary data.</text>
</comment>
<keyword evidence="2" id="KW-1185">Reference proteome</keyword>
<protein>
    <submittedName>
        <fullName evidence="1">Uncharacterized protein</fullName>
    </submittedName>
</protein>
<dbReference type="EMBL" id="JAPHNI010000043">
    <property type="protein sequence ID" value="KAJ8117731.1"/>
    <property type="molecule type" value="Genomic_DNA"/>
</dbReference>
<gene>
    <name evidence="1" type="ORF">OPT61_g1154</name>
</gene>
<sequence length="541" mass="62723">MKVLSLLALVSGALGCIRVHFDVVKTGSLGDYFRYNIEIFDNNDFYCKNVRELEAKYFEIWEASCCNEKYCYTFETYGYYGQLGLVRKYEFATVQQLQQELQNQRHEIQSLRETVQHLQIQSQNQPAHRLRLPDPPRFDGKPYSLRTWLPSIRAKLRADQLSGASAFEYIWDRLEQPQQAFILHLRQSSDEDRSWDPEDIFSYFHRLCHNPREQQEAIQRFCTVRQKDDEFFIAYLARFERLSFEAGANKWPDALLSQDPQRLSQGPRATWLNQLSPRSSFSSADSLACEKLSRAGANAPPYQNSPLLQRWHANHSDVKASKKAKLLLVEELMLKHPANPDLPGFQLPRPGQLALPHLPIHEGWSCLTCSYTCLATRTIERHQQNQHEERRRRPGRRTKVEALVEPNWKKVSCQRLFVQGCKSQYFAVVSPAEVKEEEDIIRRQAMAAKLPEAEYIRTQIDKALEQGEKETRALEDTILDNAAPTEVSPWLEMTHWPKYLHGYSFIEVARLANPANLASEPLLVEFSDSLDRIVEQAHTSI</sequence>
<evidence type="ECO:0000313" key="1">
    <source>
        <dbReference type="EMBL" id="KAJ8117731.1"/>
    </source>
</evidence>
<organism evidence="1 2">
    <name type="scientific">Boeremia exigua</name>
    <dbReference type="NCBI Taxonomy" id="749465"/>
    <lineage>
        <taxon>Eukaryota</taxon>
        <taxon>Fungi</taxon>
        <taxon>Dikarya</taxon>
        <taxon>Ascomycota</taxon>
        <taxon>Pezizomycotina</taxon>
        <taxon>Dothideomycetes</taxon>
        <taxon>Pleosporomycetidae</taxon>
        <taxon>Pleosporales</taxon>
        <taxon>Pleosporineae</taxon>
        <taxon>Didymellaceae</taxon>
        <taxon>Boeremia</taxon>
    </lineage>
</organism>
<reference evidence="1" key="1">
    <citation type="submission" date="2022-11" db="EMBL/GenBank/DDBJ databases">
        <title>Genome Sequence of Boeremia exigua.</title>
        <authorList>
            <person name="Buettner E."/>
        </authorList>
    </citation>
    <scope>NUCLEOTIDE SEQUENCE</scope>
    <source>
        <strain evidence="1">CU02</strain>
    </source>
</reference>